<proteinExistence type="predicted"/>
<feature type="domain" description="NAD-dependent epimerase/dehydratase" evidence="1">
    <location>
        <begin position="30"/>
        <end position="148"/>
    </location>
</feature>
<dbReference type="Pfam" id="PF01370">
    <property type="entry name" value="Epimerase"/>
    <property type="match status" value="1"/>
</dbReference>
<name>A0ABQ4NQ18_9RHOB</name>
<organism evidence="2 3">
    <name type="scientific">Jannaschia pagri</name>
    <dbReference type="NCBI Taxonomy" id="2829797"/>
    <lineage>
        <taxon>Bacteria</taxon>
        <taxon>Pseudomonadati</taxon>
        <taxon>Pseudomonadota</taxon>
        <taxon>Alphaproteobacteria</taxon>
        <taxon>Rhodobacterales</taxon>
        <taxon>Roseobacteraceae</taxon>
        <taxon>Jannaschia</taxon>
    </lineage>
</organism>
<dbReference type="Proteomes" id="UP000786693">
    <property type="component" value="Unassembled WGS sequence"/>
</dbReference>
<evidence type="ECO:0000313" key="3">
    <source>
        <dbReference type="Proteomes" id="UP000786693"/>
    </source>
</evidence>
<accession>A0ABQ4NQ18</accession>
<gene>
    <name evidence="2" type="ORF">JANAI62_31310</name>
</gene>
<comment type="caution">
    <text evidence="2">The sequence shown here is derived from an EMBL/GenBank/DDBJ whole genome shotgun (WGS) entry which is preliminary data.</text>
</comment>
<dbReference type="Gene3D" id="3.40.50.720">
    <property type="entry name" value="NAD(P)-binding Rossmann-like Domain"/>
    <property type="match status" value="1"/>
</dbReference>
<evidence type="ECO:0000313" key="2">
    <source>
        <dbReference type="EMBL" id="GIT96508.1"/>
    </source>
</evidence>
<sequence>MSPPLPQPRLALTGATGRVAALVRPFLDTATWLTRQDGFDAIAGADALICLAGVTRGDRNTLSNNTKTALEGLEAGARLGVPHVLILSSAAVYGRAPSPLRADKAPTPAAPYGEAKAQMEAAVTGWCSERPGGPRVTILRLGNVAGADALLGNISPDAPPTLDTWPDGRTPRRSYIGPRSLAHVFCKLAVCPDVPPILNVAAPGTVEMADLLQAAQRPWTTVPAPPEAIADVTLDTAPLSALIPLPAQAATAQGMVDEWQEALA</sequence>
<evidence type="ECO:0000259" key="1">
    <source>
        <dbReference type="Pfam" id="PF01370"/>
    </source>
</evidence>
<dbReference type="InterPro" id="IPR036291">
    <property type="entry name" value="NAD(P)-bd_dom_sf"/>
</dbReference>
<dbReference type="RefSeq" id="WP_220750002.1">
    <property type="nucleotide sequence ID" value="NZ_BPFH01000006.1"/>
</dbReference>
<dbReference type="InterPro" id="IPR001509">
    <property type="entry name" value="Epimerase_deHydtase"/>
</dbReference>
<dbReference type="EMBL" id="BPFH01000006">
    <property type="protein sequence ID" value="GIT96508.1"/>
    <property type="molecule type" value="Genomic_DNA"/>
</dbReference>
<dbReference type="SUPFAM" id="SSF51735">
    <property type="entry name" value="NAD(P)-binding Rossmann-fold domains"/>
    <property type="match status" value="1"/>
</dbReference>
<keyword evidence="3" id="KW-1185">Reference proteome</keyword>
<reference evidence="2 3" key="1">
    <citation type="submission" date="2021-05" db="EMBL/GenBank/DDBJ databases">
        <title>Bacteria Genome sequencing.</title>
        <authorList>
            <person name="Takabe Y."/>
            <person name="Nakajima Y."/>
            <person name="Suzuki S."/>
            <person name="Shiozaki T."/>
        </authorList>
    </citation>
    <scope>NUCLEOTIDE SEQUENCE [LARGE SCALE GENOMIC DNA]</scope>
    <source>
        <strain evidence="2 3">AI_62</strain>
    </source>
</reference>
<protein>
    <submittedName>
        <fullName evidence="2">Epimerase</fullName>
    </submittedName>
</protein>